<feature type="transmembrane region" description="Helical" evidence="13">
    <location>
        <begin position="365"/>
        <end position="389"/>
    </location>
</feature>
<sequence>MPTLMVRVSAMKQTLFSLKGLVWLFLLSLLAVLLYSFFYSEQLIFYVIQTQQKMHRELAVLLQQVKQNPDEYGPALIAVSFLYGIFHAAGPGHGKAIIATYMGTQVASLKKGIQFSFMAAFLQAAVAVLLVTALVRLLDLSMRQSQWIGSQFEAVSYLLVVLMGALICVRQLRQFRQMKKSSPDDDGSRSAESLSSEQKVAADNKKALNMLSKPVSIKPVSSMVSVQKTDSAEKLLQIKQIKFSGAGSGKPGAGVLTSSHQLQADGNCSCGHKHMPLPDEVKNSNWKESAGIIFSMGLRPCTGALLVLMLANALGLYWYGVASSLLMALGTAITVSSIAFLSVSVRRYAGQLMQLYQKGDSRPNWIAILGIAGGLALIILGGGLLWSFVQFSQQVRPF</sequence>
<evidence type="ECO:0000313" key="16">
    <source>
        <dbReference type="Proteomes" id="UP000565262"/>
    </source>
</evidence>
<name>A0A839IRT4_9GAMM</name>
<dbReference type="Pfam" id="PF03824">
    <property type="entry name" value="NicO"/>
    <property type="match status" value="1"/>
</dbReference>
<evidence type="ECO:0000313" key="15">
    <source>
        <dbReference type="EMBL" id="MBB1487199.1"/>
    </source>
</evidence>
<comment type="similarity">
    <text evidence="13">Belongs to the NiCoT transporter (TC 2.A.52) family.</text>
</comment>
<dbReference type="GO" id="GO:0032025">
    <property type="term" value="P:response to cobalt ion"/>
    <property type="evidence" value="ECO:0007669"/>
    <property type="project" value="TreeGrafter"/>
</dbReference>
<feature type="transmembrane region" description="Helical" evidence="13">
    <location>
        <begin position="301"/>
        <end position="319"/>
    </location>
</feature>
<protein>
    <recommendedName>
        <fullName evidence="13">Nickel/cobalt efflux system</fullName>
    </recommendedName>
</protein>
<dbReference type="InterPro" id="IPR051224">
    <property type="entry name" value="NiCoT_RcnA"/>
</dbReference>
<feature type="transmembrane region" description="Helical" evidence="13">
    <location>
        <begin position="113"/>
        <end position="134"/>
    </location>
</feature>
<dbReference type="GO" id="GO:0006824">
    <property type="term" value="P:cobalt ion transport"/>
    <property type="evidence" value="ECO:0007669"/>
    <property type="project" value="UniProtKB-KW"/>
</dbReference>
<evidence type="ECO:0000256" key="10">
    <source>
        <dbReference type="ARBA" id="ARBA00023112"/>
    </source>
</evidence>
<proteinExistence type="inferred from homology"/>
<feature type="transmembrane region" description="Helical" evidence="13">
    <location>
        <begin position="21"/>
        <end position="39"/>
    </location>
</feature>
<evidence type="ECO:0000256" key="5">
    <source>
        <dbReference type="ARBA" id="ARBA00022475"/>
    </source>
</evidence>
<dbReference type="GO" id="GO:0010045">
    <property type="term" value="P:response to nickel cation"/>
    <property type="evidence" value="ECO:0007669"/>
    <property type="project" value="TreeGrafter"/>
</dbReference>
<feature type="transmembrane region" description="Helical" evidence="13">
    <location>
        <begin position="325"/>
        <end position="345"/>
    </location>
</feature>
<comment type="subcellular location">
    <subcellularLocation>
        <location evidence="2 13">Cell membrane</location>
        <topology evidence="2 13">Multi-pass membrane protein</topology>
    </subcellularLocation>
</comment>
<dbReference type="InterPro" id="IPR011541">
    <property type="entry name" value="Ni/Co_transpt_high_affinity"/>
</dbReference>
<keyword evidence="9" id="KW-0406">Ion transport</keyword>
<evidence type="ECO:0000256" key="7">
    <source>
        <dbReference type="ARBA" id="ARBA00022692"/>
    </source>
</evidence>
<keyword evidence="5" id="KW-1003">Cell membrane</keyword>
<gene>
    <name evidence="15" type="ORF">H4O21_11320</name>
</gene>
<evidence type="ECO:0000256" key="13">
    <source>
        <dbReference type="RuleBase" id="RU362101"/>
    </source>
</evidence>
<keyword evidence="7 13" id="KW-0812">Transmembrane</keyword>
<keyword evidence="12" id="KW-0170">Cobalt</keyword>
<keyword evidence="8 13" id="KW-1133">Transmembrane helix</keyword>
<dbReference type="RefSeq" id="WP_182808974.1">
    <property type="nucleotide sequence ID" value="NZ_JACJFM010000012.1"/>
</dbReference>
<dbReference type="PANTHER" id="PTHR40659">
    <property type="entry name" value="NICKEL/COBALT EFFLUX SYSTEM RCNA"/>
    <property type="match status" value="1"/>
</dbReference>
<dbReference type="GO" id="GO:0046583">
    <property type="term" value="F:monoatomic cation efflux transmembrane transporter activity"/>
    <property type="evidence" value="ECO:0007669"/>
    <property type="project" value="TreeGrafter"/>
</dbReference>
<feature type="transmembrane region" description="Helical" evidence="13">
    <location>
        <begin position="72"/>
        <end position="92"/>
    </location>
</feature>
<keyword evidence="16" id="KW-1185">Reference proteome</keyword>
<organism evidence="15 16">
    <name type="scientific">Oceanospirillum sediminis</name>
    <dbReference type="NCBI Taxonomy" id="2760088"/>
    <lineage>
        <taxon>Bacteria</taxon>
        <taxon>Pseudomonadati</taxon>
        <taxon>Pseudomonadota</taxon>
        <taxon>Gammaproteobacteria</taxon>
        <taxon>Oceanospirillales</taxon>
        <taxon>Oceanospirillaceae</taxon>
        <taxon>Oceanospirillum</taxon>
    </lineage>
</organism>
<evidence type="ECO:0000256" key="1">
    <source>
        <dbReference type="ARBA" id="ARBA00002510"/>
    </source>
</evidence>
<accession>A0A839IRT4</accession>
<dbReference type="Proteomes" id="UP000565262">
    <property type="component" value="Unassembled WGS sequence"/>
</dbReference>
<keyword evidence="11 13" id="KW-0472">Membrane</keyword>
<dbReference type="GO" id="GO:0005886">
    <property type="term" value="C:plasma membrane"/>
    <property type="evidence" value="ECO:0007669"/>
    <property type="project" value="UniProtKB-SubCell"/>
</dbReference>
<keyword evidence="4 13" id="KW-0813">Transport</keyword>
<evidence type="ECO:0000256" key="12">
    <source>
        <dbReference type="ARBA" id="ARBA00023285"/>
    </source>
</evidence>
<comment type="function">
    <text evidence="1">Efflux system for nickel and cobalt.</text>
</comment>
<dbReference type="EMBL" id="JACJFM010000012">
    <property type="protein sequence ID" value="MBB1487199.1"/>
    <property type="molecule type" value="Genomic_DNA"/>
</dbReference>
<evidence type="ECO:0000256" key="14">
    <source>
        <dbReference type="SAM" id="MobiDB-lite"/>
    </source>
</evidence>
<dbReference type="PANTHER" id="PTHR40659:SF1">
    <property type="entry name" value="NICKEL_COBALT EFFLUX SYSTEM RCNA"/>
    <property type="match status" value="1"/>
</dbReference>
<evidence type="ECO:0000256" key="8">
    <source>
        <dbReference type="ARBA" id="ARBA00022989"/>
    </source>
</evidence>
<feature type="region of interest" description="Disordered" evidence="14">
    <location>
        <begin position="179"/>
        <end position="199"/>
    </location>
</feature>
<dbReference type="AlphaFoldDB" id="A0A839IRT4"/>
<evidence type="ECO:0000256" key="4">
    <source>
        <dbReference type="ARBA" id="ARBA00022448"/>
    </source>
</evidence>
<feature type="transmembrane region" description="Helical" evidence="13">
    <location>
        <begin position="154"/>
        <end position="172"/>
    </location>
</feature>
<evidence type="ECO:0000256" key="6">
    <source>
        <dbReference type="ARBA" id="ARBA00022596"/>
    </source>
</evidence>
<evidence type="ECO:0000256" key="2">
    <source>
        <dbReference type="ARBA" id="ARBA00004651"/>
    </source>
</evidence>
<evidence type="ECO:0000256" key="11">
    <source>
        <dbReference type="ARBA" id="ARBA00023136"/>
    </source>
</evidence>
<evidence type="ECO:0000256" key="3">
    <source>
        <dbReference type="ARBA" id="ARBA00022426"/>
    </source>
</evidence>
<keyword evidence="6" id="KW-0533">Nickel</keyword>
<comment type="caution">
    <text evidence="15">The sequence shown here is derived from an EMBL/GenBank/DDBJ whole genome shotgun (WGS) entry which is preliminary data.</text>
</comment>
<dbReference type="GO" id="GO:0015099">
    <property type="term" value="F:nickel cation transmembrane transporter activity"/>
    <property type="evidence" value="ECO:0007669"/>
    <property type="project" value="UniProtKB-UniRule"/>
</dbReference>
<keyword evidence="10" id="KW-0921">Nickel transport</keyword>
<reference evidence="15 16" key="1">
    <citation type="submission" date="2020-08" db="EMBL/GenBank/DDBJ databases">
        <title>Oceanospirillum sp. nov. isolated from marine sediment.</title>
        <authorList>
            <person name="Ji X."/>
        </authorList>
    </citation>
    <scope>NUCLEOTIDE SEQUENCE [LARGE SCALE GENOMIC DNA]</scope>
    <source>
        <strain evidence="15 16">D5</strain>
    </source>
</reference>
<keyword evidence="3" id="KW-0171">Cobalt transport</keyword>
<evidence type="ECO:0000256" key="9">
    <source>
        <dbReference type="ARBA" id="ARBA00023065"/>
    </source>
</evidence>